<feature type="region of interest" description="Disordered" evidence="1">
    <location>
        <begin position="37"/>
        <end position="56"/>
    </location>
</feature>
<proteinExistence type="predicted"/>
<evidence type="ECO:0000313" key="3">
    <source>
        <dbReference type="Proteomes" id="UP000735302"/>
    </source>
</evidence>
<keyword evidence="3" id="KW-1185">Reference proteome</keyword>
<protein>
    <submittedName>
        <fullName evidence="2">Uncharacterized protein</fullName>
    </submittedName>
</protein>
<accession>A0AAV4B6K5</accession>
<dbReference type="AlphaFoldDB" id="A0AAV4B6K5"/>
<dbReference type="Proteomes" id="UP000735302">
    <property type="component" value="Unassembled WGS sequence"/>
</dbReference>
<feature type="compositionally biased region" description="Acidic residues" evidence="1">
    <location>
        <begin position="65"/>
        <end position="78"/>
    </location>
</feature>
<comment type="caution">
    <text evidence="2">The sequence shown here is derived from an EMBL/GenBank/DDBJ whole genome shotgun (WGS) entry which is preliminary data.</text>
</comment>
<dbReference type="EMBL" id="BLXT01004562">
    <property type="protein sequence ID" value="GFO14431.1"/>
    <property type="molecule type" value="Genomic_DNA"/>
</dbReference>
<name>A0AAV4B6K5_9GAST</name>
<feature type="compositionally biased region" description="Acidic residues" evidence="1">
    <location>
        <begin position="37"/>
        <end position="55"/>
    </location>
</feature>
<reference evidence="2 3" key="1">
    <citation type="journal article" date="2021" name="Elife">
        <title>Chloroplast acquisition without the gene transfer in kleptoplastic sea slugs, Plakobranchus ocellatus.</title>
        <authorList>
            <person name="Maeda T."/>
            <person name="Takahashi S."/>
            <person name="Yoshida T."/>
            <person name="Shimamura S."/>
            <person name="Takaki Y."/>
            <person name="Nagai Y."/>
            <person name="Toyoda A."/>
            <person name="Suzuki Y."/>
            <person name="Arimoto A."/>
            <person name="Ishii H."/>
            <person name="Satoh N."/>
            <person name="Nishiyama T."/>
            <person name="Hasebe M."/>
            <person name="Maruyama T."/>
            <person name="Minagawa J."/>
            <person name="Obokata J."/>
            <person name="Shigenobu S."/>
        </authorList>
    </citation>
    <scope>NUCLEOTIDE SEQUENCE [LARGE SCALE GENOMIC DNA]</scope>
</reference>
<sequence length="242" mass="27471">MTVSKKRDKKNLQPRHFWIRLPLNSATLRIVKIQDDDDDDDGIVYSGGDDDDDGSGDVVVAAVEREEEEEEDEEEQEEVVVNRGKPKPYGGVFGVRPVYYYVISKALALNKAEDDIKLELTKNCSSIFQGNFTSNCAMTTTKIKQKNIISPNFMEPYQKFEIHWIKETYLRMREKGGAVRGGVRCVVVGRWGRGRNEAGCGGDVRCREVWRWGDGESKRREGGERCEMRGGVEVGRGRKEGR</sequence>
<organism evidence="2 3">
    <name type="scientific">Plakobranchus ocellatus</name>
    <dbReference type="NCBI Taxonomy" id="259542"/>
    <lineage>
        <taxon>Eukaryota</taxon>
        <taxon>Metazoa</taxon>
        <taxon>Spiralia</taxon>
        <taxon>Lophotrochozoa</taxon>
        <taxon>Mollusca</taxon>
        <taxon>Gastropoda</taxon>
        <taxon>Heterobranchia</taxon>
        <taxon>Euthyneura</taxon>
        <taxon>Panpulmonata</taxon>
        <taxon>Sacoglossa</taxon>
        <taxon>Placobranchoidea</taxon>
        <taxon>Plakobranchidae</taxon>
        <taxon>Plakobranchus</taxon>
    </lineage>
</organism>
<evidence type="ECO:0000256" key="1">
    <source>
        <dbReference type="SAM" id="MobiDB-lite"/>
    </source>
</evidence>
<feature type="region of interest" description="Disordered" evidence="1">
    <location>
        <begin position="216"/>
        <end position="242"/>
    </location>
</feature>
<evidence type="ECO:0000313" key="2">
    <source>
        <dbReference type="EMBL" id="GFO14431.1"/>
    </source>
</evidence>
<feature type="region of interest" description="Disordered" evidence="1">
    <location>
        <begin position="64"/>
        <end position="83"/>
    </location>
</feature>
<gene>
    <name evidence="2" type="ORF">PoB_004093600</name>
</gene>